<dbReference type="PANTHER" id="PTHR15036">
    <property type="entry name" value="PIKACHURIN-LIKE PROTEIN"/>
    <property type="match status" value="1"/>
</dbReference>
<dbReference type="PROSITE" id="PS51406">
    <property type="entry name" value="FIBRINOGEN_C_2"/>
    <property type="match status" value="1"/>
</dbReference>
<evidence type="ECO:0000256" key="1">
    <source>
        <dbReference type="ARBA" id="ARBA00023157"/>
    </source>
</evidence>
<accession>A0AAN8JP17</accession>
<keyword evidence="2" id="KW-0245">EGF-like domain</keyword>
<dbReference type="SMART" id="SM00282">
    <property type="entry name" value="LamG"/>
    <property type="match status" value="6"/>
</dbReference>
<reference evidence="9 10" key="1">
    <citation type="submission" date="2024-01" db="EMBL/GenBank/DDBJ databases">
        <title>The genome of the rayed Mediterranean limpet Patella caerulea (Linnaeus, 1758).</title>
        <authorList>
            <person name="Anh-Thu Weber A."/>
            <person name="Halstead-Nussloch G."/>
        </authorList>
    </citation>
    <scope>NUCLEOTIDE SEQUENCE [LARGE SCALE GENOMIC DNA]</scope>
    <source>
        <strain evidence="9">AATW-2023a</strain>
        <tissue evidence="9">Whole specimen</tissue>
    </source>
</reference>
<dbReference type="SMART" id="SM00181">
    <property type="entry name" value="EGF"/>
    <property type="match status" value="4"/>
</dbReference>
<keyword evidence="10" id="KW-1185">Reference proteome</keyword>
<feature type="domain" description="Fibrinogen C-terminal" evidence="8">
    <location>
        <begin position="681"/>
        <end position="739"/>
    </location>
</feature>
<feature type="domain" description="Laminin G" evidence="6">
    <location>
        <begin position="261"/>
        <end position="447"/>
    </location>
</feature>
<evidence type="ECO:0000259" key="8">
    <source>
        <dbReference type="PROSITE" id="PS51406"/>
    </source>
</evidence>
<feature type="disulfide bond" evidence="2">
    <location>
        <begin position="1316"/>
        <end position="1333"/>
    </location>
</feature>
<feature type="chain" id="PRO_5043029520" evidence="5">
    <location>
        <begin position="29"/>
        <end position="1918"/>
    </location>
</feature>
<dbReference type="Proteomes" id="UP001347796">
    <property type="component" value="Unassembled WGS sequence"/>
</dbReference>
<dbReference type="PROSITE" id="PS50025">
    <property type="entry name" value="LAM_G_DOMAIN"/>
    <property type="match status" value="6"/>
</dbReference>
<feature type="signal peptide" evidence="5">
    <location>
        <begin position="1"/>
        <end position="28"/>
    </location>
</feature>
<evidence type="ECO:0000256" key="4">
    <source>
        <dbReference type="SAM" id="Phobius"/>
    </source>
</evidence>
<dbReference type="InterPro" id="IPR001791">
    <property type="entry name" value="Laminin_G"/>
</dbReference>
<evidence type="ECO:0000313" key="9">
    <source>
        <dbReference type="EMBL" id="KAK6179283.1"/>
    </source>
</evidence>
<evidence type="ECO:0000256" key="2">
    <source>
        <dbReference type="PROSITE-ProRule" id="PRU00076"/>
    </source>
</evidence>
<dbReference type="Pfam" id="PF00008">
    <property type="entry name" value="EGF"/>
    <property type="match status" value="1"/>
</dbReference>
<feature type="domain" description="EGF-like" evidence="7">
    <location>
        <begin position="1308"/>
        <end position="1346"/>
    </location>
</feature>
<evidence type="ECO:0000256" key="3">
    <source>
        <dbReference type="SAM" id="MobiDB-lite"/>
    </source>
</evidence>
<comment type="caution">
    <text evidence="9">The sequence shown here is derived from an EMBL/GenBank/DDBJ whole genome shotgun (WGS) entry which is preliminary data.</text>
</comment>
<dbReference type="InterPro" id="IPR000742">
    <property type="entry name" value="EGF"/>
</dbReference>
<feature type="domain" description="EGF-like" evidence="7">
    <location>
        <begin position="1063"/>
        <end position="1100"/>
    </location>
</feature>
<dbReference type="InterPro" id="IPR036056">
    <property type="entry name" value="Fibrinogen-like_C"/>
</dbReference>
<dbReference type="Pfam" id="PF02210">
    <property type="entry name" value="Laminin_G_2"/>
    <property type="match status" value="6"/>
</dbReference>
<feature type="domain" description="Laminin G" evidence="6">
    <location>
        <begin position="1107"/>
        <end position="1311"/>
    </location>
</feature>
<dbReference type="PANTHER" id="PTHR15036:SF89">
    <property type="entry name" value="NEUREXIN 1, ISOFORM F"/>
    <property type="match status" value="1"/>
</dbReference>
<dbReference type="InterPro" id="IPR002181">
    <property type="entry name" value="Fibrinogen_a/b/g_C_dom"/>
</dbReference>
<organism evidence="9 10">
    <name type="scientific">Patella caerulea</name>
    <name type="common">Rayed Mediterranean limpet</name>
    <dbReference type="NCBI Taxonomy" id="87958"/>
    <lineage>
        <taxon>Eukaryota</taxon>
        <taxon>Metazoa</taxon>
        <taxon>Spiralia</taxon>
        <taxon>Lophotrochozoa</taxon>
        <taxon>Mollusca</taxon>
        <taxon>Gastropoda</taxon>
        <taxon>Patellogastropoda</taxon>
        <taxon>Patelloidea</taxon>
        <taxon>Patellidae</taxon>
        <taxon>Patella</taxon>
    </lineage>
</organism>
<dbReference type="Gene3D" id="2.60.120.200">
    <property type="match status" value="6"/>
</dbReference>
<feature type="domain" description="Laminin G" evidence="6">
    <location>
        <begin position="1352"/>
        <end position="1554"/>
    </location>
</feature>
<evidence type="ECO:0000259" key="6">
    <source>
        <dbReference type="PROSITE" id="PS50025"/>
    </source>
</evidence>
<name>A0AAN8JP17_PATCE</name>
<sequence>MKMGFIVHNPVLSCLLTIILMWIKGISAQSNAWTLNNPSVSYIGFSPQYSTGQNQHLQLKFRTRQSNGLLFHHHFQEYNKDEFPLLYHYQLYAELRQGYLRVGHQVNQYSQLATLGQGLNDDKWHTLNWFLDSKDGLMVVSVDDLSTNITLEAFGWGQGREILQWSLLPSTISYGATNASNSQEFFHFIGCLSDMKYEREDSILIDIPIQTIAGITRGCNDLCADNNQCQNGGKCINMYTRTKCDCFGTNYEGNRCDSKGPTTMTFRGYEWIQYKLYDKKEDRLFSDKNRISLEFKTGRGSGVLLYAVGGTPYHTHVTASIHGGKLHTSISFGDHVSDLEFNMGLGLDDNRWHNLTIVHIKRSMYVYLNDKVEEQQVTADQYFLSLDPNVYIGGGHNFVETRGLQITQSFVGCLRNVYFNDVSVLHNLKTGKKNCEYQGGRSAQYGCDPIQEIPITFPMAGSMLRWDVPKNDNLSVSFRFRTVREMAILFSVELLARDGFGGYEYGYLEVWVKEGKPFLSFVPSTRNRKSFRENQSIPALVNNSQWHTLNLTLHSRTYQDIDKRTKQTFQAKLKVDQSSIRTNVYRKPLEHRGKLIFGFGLRGYKRTDGFVGCIEGLVVQGVKVDPIKITETEAAVGLRLDGCNLKDYCSNNNICEHDSICLSDWNGVQCDCSEHYEGKACHFPKYPKTCDDYFQSGRNISGVYIVDLDGSGPLEPTYVHCEMGELHDDNEYGETVIEHNFQANTTIRKNNYADRQYHLLYRGMSTGQLSALTTDSAACKQQVQYYCYQSPLRLGKRTWFKAANGEIVDYIGSDRAGFCDCNQQDMCQGERCYCDHGKDVWKHDKGFNTIKKQLPLTEVTVLQNTQGEGKLSIGPLKCWGSVHVPLDKSITFIKSSSYIMLHSWKKGDLRINIKTDQTDALILYQTPGKGNSNSFYVKIISANEVQFRFKLGGKIILETLYTPKPLDVGDWHTIIVEHDKYNLRLAVDQKRLLFNLKSHITQLIDFSDGILYIGGLPDGIASELGETSPGLTGCVRGFVYNNKVKDLTRLIDSSMTGVTSDCMSSCWPNPCRNGGVCEERWGSYNCVCANKWVHYGENCERDINLDAVTFSGEETGYLRLDMTEYPQVLDQTIIFSFRTFQQDALLLYAHDHMNNFIQVELQQGTTITVSYNNFNQVIRENIRFDGRRREDRLNDGKWKQVIAQIVDGNTNLIVEDKSTLIYFKRIKLQKYSTIPYKQSPVPESVFLHRPPEQPDPFVHLYIGGVPKRATTLPTIKGCMRGLKIGDRIVSLKDKALLDKSGELTPACETGCIKDRCLNGGYCTEEWKSGQYTCDCGETDYSGQQCQIEPSAKFDGDGVLEHKFLLPSTSQRSLSEQLSFMFTTNGTKAKSEDGDILQMAMIYVRSSKNKDYILAKMDYDGSVIIETKQEIGIYRMKVPQNFANGKPHELKYRRDGTDMYVTVTPYTDKGLPILDGIQEATMNYPAFDLDEIDMIYVGGVIGENDDLYNLVNFTGCISNVVYVPSKTSLERIRTLKDLYNGGADITSWGKNITSCSAKQLTASRIQNTPKTTDNEFNDYEMVTMPAWNAKSAEAVIIGLPVVPVVITTTPSLVIPTNNTLTLIHSNTVDSLTIVIAVSIIASSLILAIIIAFLLIRRRKRKREYDVKEKMFDADFDVKVPLNHVDPPIPADHLAKLDEFSMVSATLGPRMRNHVSADQVNRNSHGSFPMIDDETAFNNTIYNKRKNRPASSISEVLEELERRQKTKEEVKNESEDVCKTDIDLNRAHGEGELEWDPQVDKAPLTYGEITFFDTPLLLSIPDNLEELEMSASSSIVSLEKKEEDLATEDSGNPNSNGEYNGDSGYEAESRPEGMEDEATPDTTIDDSPQKMYMYDISGVDLQPSPNLSVHQKLLPAEPNV</sequence>
<evidence type="ECO:0000256" key="5">
    <source>
        <dbReference type="SAM" id="SignalP"/>
    </source>
</evidence>
<dbReference type="PROSITE" id="PS00022">
    <property type="entry name" value="EGF_1"/>
    <property type="match status" value="1"/>
</dbReference>
<proteinExistence type="predicted"/>
<keyword evidence="4" id="KW-0812">Transmembrane</keyword>
<evidence type="ECO:0000313" key="10">
    <source>
        <dbReference type="Proteomes" id="UP001347796"/>
    </source>
</evidence>
<feature type="domain" description="Laminin G" evidence="6">
    <location>
        <begin position="32"/>
        <end position="219"/>
    </location>
</feature>
<feature type="region of interest" description="Disordered" evidence="3">
    <location>
        <begin position="1836"/>
        <end position="1918"/>
    </location>
</feature>
<gene>
    <name evidence="9" type="ORF">SNE40_011680</name>
</gene>
<dbReference type="Gene3D" id="2.10.25.10">
    <property type="entry name" value="Laminin"/>
    <property type="match status" value="3"/>
</dbReference>
<feature type="domain" description="Laminin G" evidence="6">
    <location>
        <begin position="888"/>
        <end position="1062"/>
    </location>
</feature>
<feature type="domain" description="Laminin G" evidence="6">
    <location>
        <begin position="453"/>
        <end position="643"/>
    </location>
</feature>
<dbReference type="InterPro" id="IPR050372">
    <property type="entry name" value="Neurexin-related_CASP"/>
</dbReference>
<keyword evidence="4" id="KW-1133">Transmembrane helix</keyword>
<evidence type="ECO:0000259" key="7">
    <source>
        <dbReference type="PROSITE" id="PS50026"/>
    </source>
</evidence>
<dbReference type="CDD" id="cd00110">
    <property type="entry name" value="LamG"/>
    <property type="match status" value="6"/>
</dbReference>
<feature type="disulfide bond" evidence="2">
    <location>
        <begin position="672"/>
        <end position="681"/>
    </location>
</feature>
<dbReference type="PROSITE" id="PS50026">
    <property type="entry name" value="EGF_3"/>
    <property type="match status" value="4"/>
</dbReference>
<dbReference type="GO" id="GO:0016020">
    <property type="term" value="C:membrane"/>
    <property type="evidence" value="ECO:0007669"/>
    <property type="project" value="UniProtKB-SubCell"/>
</dbReference>
<keyword evidence="4" id="KW-0472">Membrane</keyword>
<dbReference type="CDD" id="cd00054">
    <property type="entry name" value="EGF_CA"/>
    <property type="match status" value="3"/>
</dbReference>
<comment type="caution">
    <text evidence="2">Lacks conserved residue(s) required for the propagation of feature annotation.</text>
</comment>
<dbReference type="SUPFAM" id="SSF56496">
    <property type="entry name" value="Fibrinogen C-terminal domain-like"/>
    <property type="match status" value="1"/>
</dbReference>
<feature type="compositionally biased region" description="Polar residues" evidence="3">
    <location>
        <begin position="1847"/>
        <end position="1856"/>
    </location>
</feature>
<keyword evidence="1 2" id="KW-1015">Disulfide bond</keyword>
<feature type="domain" description="EGF-like" evidence="7">
    <location>
        <begin position="645"/>
        <end position="682"/>
    </location>
</feature>
<dbReference type="EMBL" id="JAZGQO010000008">
    <property type="protein sequence ID" value="KAK6179283.1"/>
    <property type="molecule type" value="Genomic_DNA"/>
</dbReference>
<feature type="transmembrane region" description="Helical" evidence="4">
    <location>
        <begin position="1630"/>
        <end position="1654"/>
    </location>
</feature>
<keyword evidence="5" id="KW-0732">Signal</keyword>
<protein>
    <submittedName>
        <fullName evidence="9">Uncharacterized protein</fullName>
    </submittedName>
</protein>
<dbReference type="Gene3D" id="2.60.120.1000">
    <property type="match status" value="1"/>
</dbReference>
<feature type="domain" description="EGF-like" evidence="7">
    <location>
        <begin position="220"/>
        <end position="257"/>
    </location>
</feature>
<dbReference type="InterPro" id="IPR013320">
    <property type="entry name" value="ConA-like_dom_sf"/>
</dbReference>
<dbReference type="SUPFAM" id="SSF49899">
    <property type="entry name" value="Concanavalin A-like lectins/glucanases"/>
    <property type="match status" value="6"/>
</dbReference>